<keyword evidence="3" id="KW-1185">Reference proteome</keyword>
<evidence type="ECO:0000256" key="1">
    <source>
        <dbReference type="SAM" id="MobiDB-lite"/>
    </source>
</evidence>
<dbReference type="STRING" id="139825.A0A401GJL2"/>
<dbReference type="EMBL" id="BFAD01000004">
    <property type="protein sequence ID" value="GBE82351.1"/>
    <property type="molecule type" value="Genomic_DNA"/>
</dbReference>
<name>A0A401GJL2_9APHY</name>
<dbReference type="PANTHER" id="PTHR28139">
    <property type="entry name" value="UPF0768 PROTEIN YBL029C-A"/>
    <property type="match status" value="1"/>
</dbReference>
<dbReference type="Proteomes" id="UP000287166">
    <property type="component" value="Unassembled WGS sequence"/>
</dbReference>
<feature type="compositionally biased region" description="Polar residues" evidence="1">
    <location>
        <begin position="121"/>
        <end position="131"/>
    </location>
</feature>
<protein>
    <recommendedName>
        <fullName evidence="4">Zinc-ribbon 15 domain-containing protein</fullName>
    </recommendedName>
</protein>
<dbReference type="RefSeq" id="XP_027613264.1">
    <property type="nucleotide sequence ID" value="XM_027757463.1"/>
</dbReference>
<evidence type="ECO:0008006" key="4">
    <source>
        <dbReference type="Google" id="ProtNLM"/>
    </source>
</evidence>
<organism evidence="2 3">
    <name type="scientific">Sparassis crispa</name>
    <dbReference type="NCBI Taxonomy" id="139825"/>
    <lineage>
        <taxon>Eukaryota</taxon>
        <taxon>Fungi</taxon>
        <taxon>Dikarya</taxon>
        <taxon>Basidiomycota</taxon>
        <taxon>Agaricomycotina</taxon>
        <taxon>Agaricomycetes</taxon>
        <taxon>Polyporales</taxon>
        <taxon>Sparassidaceae</taxon>
        <taxon>Sparassis</taxon>
    </lineage>
</organism>
<proteinExistence type="predicted"/>
<dbReference type="InParanoid" id="A0A401GJL2"/>
<sequence>MDFFFCVPIIFGCPTKIKPEGDQTPRICPRCNNASVHSAKSRLWFELCFVPLIPMSSKRVWVCTICQWNLPIQPGWEPAVPGYGFQRGEGSNWQQAPPSAYMNPPPNVYQQSYQPGYADPTINQGQKPERP</sequence>
<reference evidence="2 3" key="1">
    <citation type="journal article" date="2018" name="Sci. Rep.">
        <title>Genome sequence of the cauliflower mushroom Sparassis crispa (Hanabiratake) and its association with beneficial usage.</title>
        <authorList>
            <person name="Kiyama R."/>
            <person name="Furutani Y."/>
            <person name="Kawaguchi K."/>
            <person name="Nakanishi T."/>
        </authorList>
    </citation>
    <scope>NUCLEOTIDE SEQUENCE [LARGE SCALE GENOMIC DNA]</scope>
</reference>
<comment type="caution">
    <text evidence="2">The sequence shown here is derived from an EMBL/GenBank/DDBJ whole genome shotgun (WGS) entry which is preliminary data.</text>
</comment>
<accession>A0A401GJL2</accession>
<dbReference type="PANTHER" id="PTHR28139:SF1">
    <property type="entry name" value="UPF0768 PROTEIN YBL029C-A"/>
    <property type="match status" value="1"/>
</dbReference>
<dbReference type="GeneID" id="38779268"/>
<feature type="region of interest" description="Disordered" evidence="1">
    <location>
        <begin position="87"/>
        <end position="131"/>
    </location>
</feature>
<evidence type="ECO:0000313" key="2">
    <source>
        <dbReference type="EMBL" id="GBE82351.1"/>
    </source>
</evidence>
<evidence type="ECO:0000313" key="3">
    <source>
        <dbReference type="Proteomes" id="UP000287166"/>
    </source>
</evidence>
<dbReference type="OrthoDB" id="5545479at2759"/>
<gene>
    <name evidence="2" type="ORF">SCP_0407350</name>
</gene>
<dbReference type="AlphaFoldDB" id="A0A401GJL2"/>